<gene>
    <name evidence="2" type="ORF">PACLA_8A055117</name>
</gene>
<proteinExistence type="predicted"/>
<evidence type="ECO:0000313" key="3">
    <source>
        <dbReference type="Proteomes" id="UP001152795"/>
    </source>
</evidence>
<name>A0A7D9ESD4_PARCT</name>
<keyword evidence="3" id="KW-1185">Reference proteome</keyword>
<evidence type="ECO:0000256" key="1">
    <source>
        <dbReference type="SAM" id="MobiDB-lite"/>
    </source>
</evidence>
<accession>A0A7D9ESD4</accession>
<protein>
    <submittedName>
        <fullName evidence="2">Uncharacterized protein</fullName>
    </submittedName>
</protein>
<evidence type="ECO:0000313" key="2">
    <source>
        <dbReference type="EMBL" id="CAB4015896.1"/>
    </source>
</evidence>
<dbReference type="Proteomes" id="UP001152795">
    <property type="component" value="Unassembled WGS sequence"/>
</dbReference>
<feature type="region of interest" description="Disordered" evidence="1">
    <location>
        <begin position="54"/>
        <end position="123"/>
    </location>
</feature>
<sequence length="123" mass="13965">MQCMLQDKSCRSANFRKTSGEQENCELLRTVYSEEQPVNLKKNENFDYYILLQPDRKPEDAVSLSTPRQITKKVSTTTTTQTNGSTTQSQTKTKSTLEKTDGPTNTTTTNKPRKRDGYTTQTT</sequence>
<reference evidence="2" key="1">
    <citation type="submission" date="2020-04" db="EMBL/GenBank/DDBJ databases">
        <authorList>
            <person name="Alioto T."/>
            <person name="Alioto T."/>
            <person name="Gomez Garrido J."/>
        </authorList>
    </citation>
    <scope>NUCLEOTIDE SEQUENCE</scope>
    <source>
        <strain evidence="2">A484AB</strain>
    </source>
</reference>
<dbReference type="OrthoDB" id="10666714at2759"/>
<feature type="non-terminal residue" evidence="2">
    <location>
        <position position="1"/>
    </location>
</feature>
<feature type="compositionally biased region" description="Low complexity" evidence="1">
    <location>
        <begin position="72"/>
        <end position="94"/>
    </location>
</feature>
<organism evidence="2 3">
    <name type="scientific">Paramuricea clavata</name>
    <name type="common">Red gorgonian</name>
    <name type="synonym">Violescent sea-whip</name>
    <dbReference type="NCBI Taxonomy" id="317549"/>
    <lineage>
        <taxon>Eukaryota</taxon>
        <taxon>Metazoa</taxon>
        <taxon>Cnidaria</taxon>
        <taxon>Anthozoa</taxon>
        <taxon>Octocorallia</taxon>
        <taxon>Malacalcyonacea</taxon>
        <taxon>Plexauridae</taxon>
        <taxon>Paramuricea</taxon>
    </lineage>
</organism>
<dbReference type="EMBL" id="CACRXK020008887">
    <property type="protein sequence ID" value="CAB4015896.1"/>
    <property type="molecule type" value="Genomic_DNA"/>
</dbReference>
<dbReference type="AlphaFoldDB" id="A0A7D9ESD4"/>
<comment type="caution">
    <text evidence="2">The sequence shown here is derived from an EMBL/GenBank/DDBJ whole genome shotgun (WGS) entry which is preliminary data.</text>
</comment>